<evidence type="ECO:0000313" key="2">
    <source>
        <dbReference type="Proteomes" id="UP000035720"/>
    </source>
</evidence>
<dbReference type="Proteomes" id="UP000035720">
    <property type="component" value="Unassembled WGS sequence"/>
</dbReference>
<sequence length="75" mass="7068">MPLVTPAAAPTTPHTGSGAMFVRSDYVVLVGGAIAVVLAGGDALCRGGGSVALRLLGGGGHLACLARRAVGGAAG</sequence>
<evidence type="ECO:0000313" key="1">
    <source>
        <dbReference type="EMBL" id="CCI53136.1"/>
    </source>
</evidence>
<proteinExistence type="predicted"/>
<dbReference type="STRING" id="1193518.BN13_30088"/>
<keyword evidence="2" id="KW-1185">Reference proteome</keyword>
<dbReference type="EMBL" id="CAJC01000139">
    <property type="protein sequence ID" value="CCI53136.1"/>
    <property type="molecule type" value="Genomic_DNA"/>
</dbReference>
<accession>A0A077M756</accession>
<gene>
    <name evidence="1" type="ORF">BN13_30088</name>
</gene>
<protein>
    <submittedName>
        <fullName evidence="1">Uncharacterized protein</fullName>
    </submittedName>
</protein>
<organism evidence="1 2">
    <name type="scientific">Nostocoides jenkinsii Ben 74</name>
    <dbReference type="NCBI Taxonomy" id="1193518"/>
    <lineage>
        <taxon>Bacteria</taxon>
        <taxon>Bacillati</taxon>
        <taxon>Actinomycetota</taxon>
        <taxon>Actinomycetes</taxon>
        <taxon>Micrococcales</taxon>
        <taxon>Intrasporangiaceae</taxon>
        <taxon>Nostocoides</taxon>
    </lineage>
</organism>
<reference evidence="1 2" key="1">
    <citation type="journal article" date="2013" name="ISME J.">
        <title>A metabolic model for members of the genus Tetrasphaera involved in enhanced biological phosphorus removal.</title>
        <authorList>
            <person name="Kristiansen R."/>
            <person name="Nguyen H.T.T."/>
            <person name="Saunders A.M."/>
            <person name="Nielsen J.L."/>
            <person name="Wimmer R."/>
            <person name="Le V.Q."/>
            <person name="McIlroy S.J."/>
            <person name="Petrovski S."/>
            <person name="Seviour R.J."/>
            <person name="Calteau A."/>
            <person name="Nielsen K.L."/>
            <person name="Nielsen P.H."/>
        </authorList>
    </citation>
    <scope>NUCLEOTIDE SEQUENCE [LARGE SCALE GENOMIC DNA]</scope>
    <source>
        <strain evidence="1 2">Ben 74</strain>
    </source>
</reference>
<name>A0A077M756_9MICO</name>
<comment type="caution">
    <text evidence="1">The sequence shown here is derived from an EMBL/GenBank/DDBJ whole genome shotgun (WGS) entry which is preliminary data.</text>
</comment>
<dbReference type="AlphaFoldDB" id="A0A077M756"/>